<feature type="domain" description="Histidine kinase" evidence="8">
    <location>
        <begin position="214"/>
        <end position="424"/>
    </location>
</feature>
<dbReference type="GO" id="GO:0000155">
    <property type="term" value="F:phosphorelay sensor kinase activity"/>
    <property type="evidence" value="ECO:0007669"/>
    <property type="project" value="InterPro"/>
</dbReference>
<dbReference type="Gene3D" id="3.30.565.10">
    <property type="entry name" value="Histidine kinase-like ATPase, C-terminal domain"/>
    <property type="match status" value="1"/>
</dbReference>
<dbReference type="CDD" id="cd00075">
    <property type="entry name" value="HATPase"/>
    <property type="match status" value="1"/>
</dbReference>
<dbReference type="RefSeq" id="WP_012122779.1">
    <property type="nucleotide sequence ID" value="NC_009767.1"/>
</dbReference>
<dbReference type="EMBL" id="CP000804">
    <property type="protein sequence ID" value="ABU60358.1"/>
    <property type="molecule type" value="Genomic_DNA"/>
</dbReference>
<dbReference type="EC" id="2.7.13.3" evidence="2"/>
<keyword evidence="4" id="KW-0547">Nucleotide-binding</keyword>
<dbReference type="OrthoDB" id="100939at2"/>
<dbReference type="SMART" id="SM00388">
    <property type="entry name" value="HisKA"/>
    <property type="match status" value="1"/>
</dbReference>
<dbReference type="InterPro" id="IPR036097">
    <property type="entry name" value="HisK_dim/P_sf"/>
</dbReference>
<keyword evidence="7" id="KW-0902">Two-component regulatory system</keyword>
<keyword evidence="6" id="KW-0067">ATP-binding</keyword>
<gene>
    <name evidence="9" type="ordered locus">Rcas_4334</name>
</gene>
<reference evidence="9 10" key="1">
    <citation type="submission" date="2007-08" db="EMBL/GenBank/DDBJ databases">
        <title>Complete sequence of Roseiflexus castenholzii DSM 13941.</title>
        <authorList>
            <consortium name="US DOE Joint Genome Institute"/>
            <person name="Copeland A."/>
            <person name="Lucas S."/>
            <person name="Lapidus A."/>
            <person name="Barry K."/>
            <person name="Glavina del Rio T."/>
            <person name="Dalin E."/>
            <person name="Tice H."/>
            <person name="Pitluck S."/>
            <person name="Thompson L.S."/>
            <person name="Brettin T."/>
            <person name="Bruce D."/>
            <person name="Detter J.C."/>
            <person name="Han C."/>
            <person name="Tapia R."/>
            <person name="Schmutz J."/>
            <person name="Larimer F."/>
            <person name="Land M."/>
            <person name="Hauser L."/>
            <person name="Kyrpides N."/>
            <person name="Mikhailova N."/>
            <person name="Bryant D.A."/>
            <person name="Hanada S."/>
            <person name="Tsukatani Y."/>
            <person name="Richardson P."/>
        </authorList>
    </citation>
    <scope>NUCLEOTIDE SEQUENCE [LARGE SCALE GENOMIC DNA]</scope>
    <source>
        <strain evidence="10">DSM 13941 / HLO8</strain>
    </source>
</reference>
<dbReference type="InterPro" id="IPR003594">
    <property type="entry name" value="HATPase_dom"/>
</dbReference>
<dbReference type="HOGENOM" id="CLU_651932_0_0_0"/>
<evidence type="ECO:0000256" key="6">
    <source>
        <dbReference type="ARBA" id="ARBA00022840"/>
    </source>
</evidence>
<dbReference type="SUPFAM" id="SSF47384">
    <property type="entry name" value="Homodimeric domain of signal transducing histidine kinase"/>
    <property type="match status" value="1"/>
</dbReference>
<dbReference type="PANTHER" id="PTHR43065:SF46">
    <property type="entry name" value="C4-DICARBOXYLATE TRANSPORT SENSOR PROTEIN DCTB"/>
    <property type="match status" value="1"/>
</dbReference>
<dbReference type="InterPro" id="IPR036890">
    <property type="entry name" value="HATPase_C_sf"/>
</dbReference>
<keyword evidence="10" id="KW-1185">Reference proteome</keyword>
<evidence type="ECO:0000259" key="8">
    <source>
        <dbReference type="PROSITE" id="PS50109"/>
    </source>
</evidence>
<dbReference type="PANTHER" id="PTHR43065">
    <property type="entry name" value="SENSOR HISTIDINE KINASE"/>
    <property type="match status" value="1"/>
</dbReference>
<dbReference type="AlphaFoldDB" id="A7NS12"/>
<dbReference type="PROSITE" id="PS50109">
    <property type="entry name" value="HIS_KIN"/>
    <property type="match status" value="1"/>
</dbReference>
<dbReference type="SUPFAM" id="SSF55781">
    <property type="entry name" value="GAF domain-like"/>
    <property type="match status" value="1"/>
</dbReference>
<dbReference type="InterPro" id="IPR003661">
    <property type="entry name" value="HisK_dim/P_dom"/>
</dbReference>
<dbReference type="STRING" id="383372.Rcas_4334"/>
<organism evidence="9 10">
    <name type="scientific">Roseiflexus castenholzii (strain DSM 13941 / HLO8)</name>
    <dbReference type="NCBI Taxonomy" id="383372"/>
    <lineage>
        <taxon>Bacteria</taxon>
        <taxon>Bacillati</taxon>
        <taxon>Chloroflexota</taxon>
        <taxon>Chloroflexia</taxon>
        <taxon>Chloroflexales</taxon>
        <taxon>Roseiflexineae</taxon>
        <taxon>Roseiflexaceae</taxon>
        <taxon>Roseiflexus</taxon>
    </lineage>
</organism>
<keyword evidence="3" id="KW-0808">Transferase</keyword>
<evidence type="ECO:0000256" key="7">
    <source>
        <dbReference type="ARBA" id="ARBA00023012"/>
    </source>
</evidence>
<dbReference type="Pfam" id="PF02518">
    <property type="entry name" value="HATPase_c"/>
    <property type="match status" value="1"/>
</dbReference>
<dbReference type="GO" id="GO:0005524">
    <property type="term" value="F:ATP binding"/>
    <property type="evidence" value="ECO:0007669"/>
    <property type="project" value="UniProtKB-KW"/>
</dbReference>
<name>A7NS12_ROSCS</name>
<dbReference type="Gene3D" id="1.10.287.130">
    <property type="match status" value="1"/>
</dbReference>
<evidence type="ECO:0000313" key="10">
    <source>
        <dbReference type="Proteomes" id="UP000000263"/>
    </source>
</evidence>
<dbReference type="Proteomes" id="UP000000263">
    <property type="component" value="Chromosome"/>
</dbReference>
<protein>
    <recommendedName>
        <fullName evidence="2">histidine kinase</fullName>
        <ecNumber evidence="2">2.7.13.3</ecNumber>
    </recommendedName>
</protein>
<dbReference type="Gene3D" id="3.30.450.40">
    <property type="match status" value="1"/>
</dbReference>
<proteinExistence type="predicted"/>
<dbReference type="SUPFAM" id="SSF55874">
    <property type="entry name" value="ATPase domain of HSP90 chaperone/DNA topoisomerase II/histidine kinase"/>
    <property type="match status" value="1"/>
</dbReference>
<evidence type="ECO:0000256" key="3">
    <source>
        <dbReference type="ARBA" id="ARBA00022679"/>
    </source>
</evidence>
<evidence type="ECO:0000256" key="5">
    <source>
        <dbReference type="ARBA" id="ARBA00022777"/>
    </source>
</evidence>
<keyword evidence="5 9" id="KW-0418">Kinase</keyword>
<accession>A7NS12</accession>
<dbReference type="CDD" id="cd00082">
    <property type="entry name" value="HisKA"/>
    <property type="match status" value="1"/>
</dbReference>
<dbReference type="KEGG" id="rca:Rcas_4334"/>
<dbReference type="SMART" id="SM00387">
    <property type="entry name" value="HATPase_c"/>
    <property type="match status" value="1"/>
</dbReference>
<comment type="catalytic activity">
    <reaction evidence="1">
        <text>ATP + protein L-histidine = ADP + protein N-phospho-L-histidine.</text>
        <dbReference type="EC" id="2.7.13.3"/>
    </reaction>
</comment>
<dbReference type="eggNOG" id="COG4191">
    <property type="taxonomic scope" value="Bacteria"/>
</dbReference>
<dbReference type="InterPro" id="IPR029016">
    <property type="entry name" value="GAF-like_dom_sf"/>
</dbReference>
<dbReference type="Pfam" id="PF00512">
    <property type="entry name" value="HisKA"/>
    <property type="match status" value="1"/>
</dbReference>
<dbReference type="InterPro" id="IPR005467">
    <property type="entry name" value="His_kinase_dom"/>
</dbReference>
<evidence type="ECO:0000256" key="4">
    <source>
        <dbReference type="ARBA" id="ARBA00022741"/>
    </source>
</evidence>
<sequence>MHQDATEIVPLQQSEGRQSSYAESIALPQRAGHLSWIAQTGLALTQCRTAADALSTIAARLDAAPFLLRGYVILLEDDTLRVRRAVSFGKAPALPVALSLSGGLCGSAIVQKRVVASSTGGIALMSWERTLATDAALICAPFTSDRAKGIIIAALPDGAHDDVEMRACLQAIAALAGATFNRAAECEAQLLKRMRQIEQAHTERLALVGRLTAALAHEINNPLQAIANTLYLLQHRPLDDEKRQRYLAMAQQETEHVIAGVRRMLDLYRSSGQEKRPVALHRVIDQALHQAHDILNERAIDLCREWTSDDLRVLGFTGHLRYACYNLILNAIYAMPKGGRLTIRTYREVEGATHLAVAEFADTGVPIDDADLHRLFEPDGPVRGEANGIELPLSYSVIEQHNGTLTVHRHGDEMVFRVSLPAINS</sequence>
<evidence type="ECO:0000313" key="9">
    <source>
        <dbReference type="EMBL" id="ABU60358.1"/>
    </source>
</evidence>
<evidence type="ECO:0000256" key="1">
    <source>
        <dbReference type="ARBA" id="ARBA00000085"/>
    </source>
</evidence>
<evidence type="ECO:0000256" key="2">
    <source>
        <dbReference type="ARBA" id="ARBA00012438"/>
    </source>
</evidence>